<reference evidence="3" key="1">
    <citation type="journal article" date="2016" name="Front. Microbiol.">
        <title>Genome Sequence of the Piezophilic, Mesophilic Sulfate-Reducing Bacterium Desulfovibrio indicus J2T.</title>
        <authorList>
            <person name="Cao J."/>
            <person name="Maignien L."/>
            <person name="Shao Z."/>
            <person name="Alain K."/>
            <person name="Jebbar M."/>
        </authorList>
    </citation>
    <scope>NUCLEOTIDE SEQUENCE</scope>
    <source>
        <strain evidence="3">JCM 32048</strain>
    </source>
</reference>
<reference evidence="3" key="2">
    <citation type="submission" date="2021-08" db="EMBL/GenBank/DDBJ databases">
        <authorList>
            <person name="Tani A."/>
            <person name="Ola A."/>
            <person name="Ogura Y."/>
            <person name="Katsura K."/>
            <person name="Hayashi T."/>
        </authorList>
    </citation>
    <scope>NUCLEOTIDE SEQUENCE</scope>
    <source>
        <strain evidence="3">JCM 32048</strain>
    </source>
</reference>
<keyword evidence="2" id="KW-0812">Transmembrane</keyword>
<evidence type="ECO:0000313" key="4">
    <source>
        <dbReference type="Proteomes" id="UP001055286"/>
    </source>
</evidence>
<proteinExistence type="predicted"/>
<gene>
    <name evidence="3" type="ORF">MPEAHAMD_3251</name>
</gene>
<sequence>MHGQYRSSGIERLDRGMNRGGDRGFDRDYERGDVRIVVTAAPAEHKKERVSSYLPWPVKLVLKLGLVVAGLLAVFVLPNYLDCRGQRDSGLFYYGMTVTACTRQNVYGQIGATQKRFEDIARAIGGR</sequence>
<feature type="transmembrane region" description="Helical" evidence="2">
    <location>
        <begin position="60"/>
        <end position="81"/>
    </location>
</feature>
<dbReference type="EMBL" id="BPQJ01000014">
    <property type="protein sequence ID" value="GJD63090.1"/>
    <property type="molecule type" value="Genomic_DNA"/>
</dbReference>
<keyword evidence="4" id="KW-1185">Reference proteome</keyword>
<evidence type="ECO:0000256" key="1">
    <source>
        <dbReference type="SAM" id="MobiDB-lite"/>
    </source>
</evidence>
<evidence type="ECO:0000256" key="2">
    <source>
        <dbReference type="SAM" id="Phobius"/>
    </source>
</evidence>
<dbReference type="AlphaFoldDB" id="A0AA37HD55"/>
<dbReference type="Proteomes" id="UP001055286">
    <property type="component" value="Unassembled WGS sequence"/>
</dbReference>
<keyword evidence="2" id="KW-0472">Membrane</keyword>
<evidence type="ECO:0000313" key="3">
    <source>
        <dbReference type="EMBL" id="GJD63090.1"/>
    </source>
</evidence>
<accession>A0AA37HD55</accession>
<comment type="caution">
    <text evidence="3">The sequence shown here is derived from an EMBL/GenBank/DDBJ whole genome shotgun (WGS) entry which is preliminary data.</text>
</comment>
<organism evidence="3 4">
    <name type="scientific">Methylobacterium frigidaeris</name>
    <dbReference type="NCBI Taxonomy" id="2038277"/>
    <lineage>
        <taxon>Bacteria</taxon>
        <taxon>Pseudomonadati</taxon>
        <taxon>Pseudomonadota</taxon>
        <taxon>Alphaproteobacteria</taxon>
        <taxon>Hyphomicrobiales</taxon>
        <taxon>Methylobacteriaceae</taxon>
        <taxon>Methylobacterium</taxon>
    </lineage>
</organism>
<protein>
    <submittedName>
        <fullName evidence="3">Uncharacterized protein</fullName>
    </submittedName>
</protein>
<keyword evidence="2" id="KW-1133">Transmembrane helix</keyword>
<feature type="region of interest" description="Disordered" evidence="1">
    <location>
        <begin position="1"/>
        <end position="26"/>
    </location>
</feature>
<name>A0AA37HD55_9HYPH</name>
<feature type="compositionally biased region" description="Basic and acidic residues" evidence="1">
    <location>
        <begin position="9"/>
        <end position="26"/>
    </location>
</feature>